<keyword evidence="2" id="KW-1185">Reference proteome</keyword>
<dbReference type="Gene3D" id="3.10.450.40">
    <property type="match status" value="1"/>
</dbReference>
<name>A0ABX3A185_9GAMM</name>
<sequence>MKNTLDQLQGMCSQTGKSLQGIDYLFQLIGDCLTTPKNTRVMRRWYGTTLCEILDAPITDSIKIDIVMACDGALKNLSKELQDQGLPYFKVSSTQVEALDNGKLRLSISFATYPDGQSYQYSEAI</sequence>
<protein>
    <recommendedName>
        <fullName evidence="3">IraD/Gp25-like domain-containing protein</fullName>
    </recommendedName>
</protein>
<dbReference type="Proteomes" id="UP000094329">
    <property type="component" value="Unassembled WGS sequence"/>
</dbReference>
<accession>A0ABX3A185</accession>
<dbReference type="RefSeq" id="WP_069314438.1">
    <property type="nucleotide sequence ID" value="NZ_MDTU01000006.1"/>
</dbReference>
<evidence type="ECO:0000313" key="2">
    <source>
        <dbReference type="Proteomes" id="UP000094329"/>
    </source>
</evidence>
<evidence type="ECO:0000313" key="1">
    <source>
        <dbReference type="EMBL" id="ODN41165.1"/>
    </source>
</evidence>
<comment type="caution">
    <text evidence="1">The sequence shown here is derived from an EMBL/GenBank/DDBJ whole genome shotgun (WGS) entry which is preliminary data.</text>
</comment>
<reference evidence="1 2" key="1">
    <citation type="submission" date="2016-08" db="EMBL/GenBank/DDBJ databases">
        <title>Draft genome sequence of Candidatus Piscirickettsia litoralis, from seawater.</title>
        <authorList>
            <person name="Wan X."/>
            <person name="Lee A.J."/>
            <person name="Hou S."/>
            <person name="Donachie S.P."/>
        </authorList>
    </citation>
    <scope>NUCLEOTIDE SEQUENCE [LARGE SCALE GENOMIC DNA]</scope>
    <source>
        <strain evidence="1 2">Y2</strain>
    </source>
</reference>
<evidence type="ECO:0008006" key="3">
    <source>
        <dbReference type="Google" id="ProtNLM"/>
    </source>
</evidence>
<proteinExistence type="predicted"/>
<gene>
    <name evidence="1" type="ORF">BGC07_17990</name>
</gene>
<organism evidence="1 2">
    <name type="scientific">Piscirickettsia litoralis</name>
    <dbReference type="NCBI Taxonomy" id="1891921"/>
    <lineage>
        <taxon>Bacteria</taxon>
        <taxon>Pseudomonadati</taxon>
        <taxon>Pseudomonadota</taxon>
        <taxon>Gammaproteobacteria</taxon>
        <taxon>Thiotrichales</taxon>
        <taxon>Piscirickettsiaceae</taxon>
        <taxon>Piscirickettsia</taxon>
    </lineage>
</organism>
<dbReference type="SUPFAM" id="SSF160719">
    <property type="entry name" value="gpW/gp25-like"/>
    <property type="match status" value="1"/>
</dbReference>
<dbReference type="EMBL" id="MDTU01000006">
    <property type="protein sequence ID" value="ODN41165.1"/>
    <property type="molecule type" value="Genomic_DNA"/>
</dbReference>